<evidence type="ECO:0000256" key="2">
    <source>
        <dbReference type="SAM" id="SignalP"/>
    </source>
</evidence>
<feature type="signal peptide" evidence="2">
    <location>
        <begin position="1"/>
        <end position="29"/>
    </location>
</feature>
<reference evidence="3 4" key="1">
    <citation type="submission" date="2019-07" db="EMBL/GenBank/DDBJ databases">
        <title>Luteimonas sp. YD-1 nov., isolated from acidic soil.</title>
        <authorList>
            <person name="Zhou J."/>
        </authorList>
    </citation>
    <scope>NUCLEOTIDE SEQUENCE [LARGE SCALE GENOMIC DNA]</scope>
    <source>
        <strain evidence="3 4">YD-1</strain>
    </source>
</reference>
<dbReference type="InterPro" id="IPR025644">
    <property type="entry name" value="DUF4344"/>
</dbReference>
<evidence type="ECO:0000256" key="1">
    <source>
        <dbReference type="SAM" id="MobiDB-lite"/>
    </source>
</evidence>
<dbReference type="Proteomes" id="UP000315949">
    <property type="component" value="Unassembled WGS sequence"/>
</dbReference>
<dbReference type="OrthoDB" id="935695at2"/>
<feature type="chain" id="PRO_5023125843" description="Metallopeptidase" evidence="2">
    <location>
        <begin position="30"/>
        <end position="315"/>
    </location>
</feature>
<comment type="caution">
    <text evidence="3">The sequence shown here is derived from an EMBL/GenBank/DDBJ whole genome shotgun (WGS) entry which is preliminary data.</text>
</comment>
<sequence>MRRPRFPPLHLLLALAFAAGCAVSPGARTAPPDSDEGPLSRSVVRPSAAPDPRAVAPPAFEYAYVPPASADLQRIHERVRDADLLRRLPEVQAIDGMFALPRRLRYVTAECGEFGAFYRPAEVEVVLCYETLRVLYERGKAHQQALGRGDEHPLRYVRANVRFIVLHETGHALVHLLDLPVTGRLEDAVDQLAAILMLRFASLEETPGEVIENLRLAANWMLSRSTGAYNLDAYAGEHALGEQRYFNLQCLIYGTDPAGFAGMVAAGDLTAERARGCPRETRRVSRAWVRLLLPHLAPGYEAYREEGARYLMRGD</sequence>
<evidence type="ECO:0000313" key="4">
    <source>
        <dbReference type="Proteomes" id="UP000315949"/>
    </source>
</evidence>
<organism evidence="3 4">
    <name type="scientific">Luteimonas wenzhouensis</name>
    <dbReference type="NCBI Taxonomy" id="2599615"/>
    <lineage>
        <taxon>Bacteria</taxon>
        <taxon>Pseudomonadati</taxon>
        <taxon>Pseudomonadota</taxon>
        <taxon>Gammaproteobacteria</taxon>
        <taxon>Lysobacterales</taxon>
        <taxon>Lysobacteraceae</taxon>
        <taxon>Luteimonas</taxon>
    </lineage>
</organism>
<proteinExistence type="predicted"/>
<protein>
    <recommendedName>
        <fullName evidence="5">Metallopeptidase</fullName>
    </recommendedName>
</protein>
<keyword evidence="2" id="KW-0732">Signal</keyword>
<name>A0A5C5TVH9_9GAMM</name>
<keyword evidence="4" id="KW-1185">Reference proteome</keyword>
<evidence type="ECO:0008006" key="5">
    <source>
        <dbReference type="Google" id="ProtNLM"/>
    </source>
</evidence>
<dbReference type="AlphaFoldDB" id="A0A5C5TVH9"/>
<accession>A0A5C5TVH9</accession>
<gene>
    <name evidence="3" type="ORF">FQY79_13630</name>
</gene>
<feature type="region of interest" description="Disordered" evidence="1">
    <location>
        <begin position="26"/>
        <end position="52"/>
    </location>
</feature>
<dbReference type="PROSITE" id="PS51257">
    <property type="entry name" value="PROKAR_LIPOPROTEIN"/>
    <property type="match status" value="1"/>
</dbReference>
<dbReference type="EMBL" id="VOHE01000009">
    <property type="protein sequence ID" value="TWT17220.1"/>
    <property type="molecule type" value="Genomic_DNA"/>
</dbReference>
<dbReference type="Pfam" id="PF14247">
    <property type="entry name" value="DUF4344"/>
    <property type="match status" value="1"/>
</dbReference>
<evidence type="ECO:0000313" key="3">
    <source>
        <dbReference type="EMBL" id="TWT17220.1"/>
    </source>
</evidence>
<feature type="compositionally biased region" description="Low complexity" evidence="1">
    <location>
        <begin position="43"/>
        <end position="52"/>
    </location>
</feature>